<comment type="caution">
    <text evidence="14">The sequence shown here is derived from an EMBL/GenBank/DDBJ whole genome shotgun (WGS) entry which is preliminary data.</text>
</comment>
<reference evidence="15" key="1">
    <citation type="journal article" date="2019" name="Int. J. Syst. Evol. Microbiol.">
        <title>The Global Catalogue of Microorganisms (GCM) 10K type strain sequencing project: providing services to taxonomists for standard genome sequencing and annotation.</title>
        <authorList>
            <consortium name="The Broad Institute Genomics Platform"/>
            <consortium name="The Broad Institute Genome Sequencing Center for Infectious Disease"/>
            <person name="Wu L."/>
            <person name="Ma J."/>
        </authorList>
    </citation>
    <scope>NUCLEOTIDE SEQUENCE [LARGE SCALE GENOMIC DNA]</scope>
    <source>
        <strain evidence="15">CGMCC 4.7181</strain>
    </source>
</reference>
<dbReference type="InterPro" id="IPR050351">
    <property type="entry name" value="BphY/WalK/GraS-like"/>
</dbReference>
<keyword evidence="15" id="KW-1185">Reference proteome</keyword>
<dbReference type="CDD" id="cd00082">
    <property type="entry name" value="HisKA"/>
    <property type="match status" value="1"/>
</dbReference>
<keyword evidence="8" id="KW-0067">ATP-binding</keyword>
<dbReference type="InterPro" id="IPR036097">
    <property type="entry name" value="HisK_dim/P_sf"/>
</dbReference>
<dbReference type="PROSITE" id="PS50109">
    <property type="entry name" value="HIS_KIN"/>
    <property type="match status" value="1"/>
</dbReference>
<sequence>MRRWWLAAAPFALGAVLGGVLALLGERRMIEVAVAIPLAFLVAGALASVAILAALLARRSREARIRERENARASGSAEATAETLSAERQRHRRFLARLDHELKNPLTAIRATAAAAGTGDPHWSLVDSQARRLSELVRDLRKLAELETRPLERERVDLEELLVDASSALADRDPAAGGRIRREISRVPWPVPAVSADPDLLSLAVDNVLGNAAKYSSTGPIEVRLREESGVAVIEVADSGRGIPEADLPHVFDELARAGNARDVAGSGLGLTLVQAVIARHGGTVSLRSVEGAGTVVGLRIPLRAPSE</sequence>
<keyword evidence="4" id="KW-0597">Phosphoprotein</keyword>
<proteinExistence type="predicted"/>
<dbReference type="PRINTS" id="PR00344">
    <property type="entry name" value="BCTRLSENSOR"/>
</dbReference>
<dbReference type="Pfam" id="PF02518">
    <property type="entry name" value="HATPase_c"/>
    <property type="match status" value="1"/>
</dbReference>
<accession>A0ABQ2N012</accession>
<evidence type="ECO:0000256" key="8">
    <source>
        <dbReference type="ARBA" id="ARBA00022840"/>
    </source>
</evidence>
<feature type="compositionally biased region" description="Low complexity" evidence="11">
    <location>
        <begin position="72"/>
        <end position="86"/>
    </location>
</feature>
<evidence type="ECO:0000256" key="9">
    <source>
        <dbReference type="ARBA" id="ARBA00023012"/>
    </source>
</evidence>
<dbReference type="InterPro" id="IPR005467">
    <property type="entry name" value="His_kinase_dom"/>
</dbReference>
<evidence type="ECO:0000256" key="1">
    <source>
        <dbReference type="ARBA" id="ARBA00000085"/>
    </source>
</evidence>
<dbReference type="SUPFAM" id="SSF55874">
    <property type="entry name" value="ATPase domain of HSP90 chaperone/DNA topoisomerase II/histidine kinase"/>
    <property type="match status" value="1"/>
</dbReference>
<evidence type="ECO:0000256" key="6">
    <source>
        <dbReference type="ARBA" id="ARBA00022741"/>
    </source>
</evidence>
<dbReference type="InterPro" id="IPR003661">
    <property type="entry name" value="HisK_dim/P_dom"/>
</dbReference>
<keyword evidence="12" id="KW-0812">Transmembrane</keyword>
<dbReference type="CDD" id="cd00075">
    <property type="entry name" value="HATPase"/>
    <property type="match status" value="1"/>
</dbReference>
<dbReference type="Proteomes" id="UP000638043">
    <property type="component" value="Unassembled WGS sequence"/>
</dbReference>
<dbReference type="InterPro" id="IPR004358">
    <property type="entry name" value="Sig_transdc_His_kin-like_C"/>
</dbReference>
<evidence type="ECO:0000259" key="13">
    <source>
        <dbReference type="PROSITE" id="PS50109"/>
    </source>
</evidence>
<keyword evidence="9" id="KW-0902">Two-component regulatory system</keyword>
<name>A0ABQ2N012_9MICO</name>
<evidence type="ECO:0000256" key="3">
    <source>
        <dbReference type="ARBA" id="ARBA00012438"/>
    </source>
</evidence>
<dbReference type="Gene3D" id="1.10.287.130">
    <property type="match status" value="1"/>
</dbReference>
<dbReference type="SMART" id="SM00388">
    <property type="entry name" value="HisKA"/>
    <property type="match status" value="1"/>
</dbReference>
<keyword evidence="12" id="KW-1133">Transmembrane helix</keyword>
<keyword evidence="6" id="KW-0547">Nucleotide-binding</keyword>
<keyword evidence="5" id="KW-0808">Transferase</keyword>
<gene>
    <name evidence="14" type="ORF">GCM10010910_16250</name>
</gene>
<dbReference type="PANTHER" id="PTHR42878:SF7">
    <property type="entry name" value="SENSOR HISTIDINE KINASE GLRK"/>
    <property type="match status" value="1"/>
</dbReference>
<dbReference type="SUPFAM" id="SSF47384">
    <property type="entry name" value="Homodimeric domain of signal transducing histidine kinase"/>
    <property type="match status" value="1"/>
</dbReference>
<evidence type="ECO:0000256" key="2">
    <source>
        <dbReference type="ARBA" id="ARBA00004236"/>
    </source>
</evidence>
<evidence type="ECO:0000256" key="10">
    <source>
        <dbReference type="ARBA" id="ARBA00039401"/>
    </source>
</evidence>
<evidence type="ECO:0000313" key="14">
    <source>
        <dbReference type="EMBL" id="GGO63514.1"/>
    </source>
</evidence>
<comment type="subcellular location">
    <subcellularLocation>
        <location evidence="2">Cell membrane</location>
    </subcellularLocation>
</comment>
<dbReference type="Gene3D" id="3.30.565.10">
    <property type="entry name" value="Histidine kinase-like ATPase, C-terminal domain"/>
    <property type="match status" value="1"/>
</dbReference>
<evidence type="ECO:0000256" key="12">
    <source>
        <dbReference type="SAM" id="Phobius"/>
    </source>
</evidence>
<feature type="region of interest" description="Disordered" evidence="11">
    <location>
        <begin position="67"/>
        <end position="86"/>
    </location>
</feature>
<evidence type="ECO:0000256" key="7">
    <source>
        <dbReference type="ARBA" id="ARBA00022777"/>
    </source>
</evidence>
<feature type="domain" description="Histidine kinase" evidence="13">
    <location>
        <begin position="97"/>
        <end position="305"/>
    </location>
</feature>
<feature type="transmembrane region" description="Helical" evidence="12">
    <location>
        <begin position="32"/>
        <end position="57"/>
    </location>
</feature>
<dbReference type="EC" id="2.7.13.3" evidence="3"/>
<evidence type="ECO:0000256" key="4">
    <source>
        <dbReference type="ARBA" id="ARBA00022553"/>
    </source>
</evidence>
<comment type="catalytic activity">
    <reaction evidence="1">
        <text>ATP + protein L-histidine = ADP + protein N-phospho-L-histidine.</text>
        <dbReference type="EC" id="2.7.13.3"/>
    </reaction>
</comment>
<dbReference type="RefSeq" id="WP_229661205.1">
    <property type="nucleotide sequence ID" value="NZ_BMMQ01000004.1"/>
</dbReference>
<dbReference type="InterPro" id="IPR036890">
    <property type="entry name" value="HATPase_C_sf"/>
</dbReference>
<dbReference type="EMBL" id="BMMQ01000004">
    <property type="protein sequence ID" value="GGO63514.1"/>
    <property type="molecule type" value="Genomic_DNA"/>
</dbReference>
<organism evidence="14 15">
    <name type="scientific">Microbacterium nanhaiense</name>
    <dbReference type="NCBI Taxonomy" id="1301026"/>
    <lineage>
        <taxon>Bacteria</taxon>
        <taxon>Bacillati</taxon>
        <taxon>Actinomycetota</taxon>
        <taxon>Actinomycetes</taxon>
        <taxon>Micrococcales</taxon>
        <taxon>Microbacteriaceae</taxon>
        <taxon>Microbacterium</taxon>
    </lineage>
</organism>
<evidence type="ECO:0000256" key="5">
    <source>
        <dbReference type="ARBA" id="ARBA00022679"/>
    </source>
</evidence>
<evidence type="ECO:0000256" key="11">
    <source>
        <dbReference type="SAM" id="MobiDB-lite"/>
    </source>
</evidence>
<dbReference type="PANTHER" id="PTHR42878">
    <property type="entry name" value="TWO-COMPONENT HISTIDINE KINASE"/>
    <property type="match status" value="1"/>
</dbReference>
<keyword evidence="12" id="KW-0472">Membrane</keyword>
<keyword evidence="7" id="KW-0418">Kinase</keyword>
<evidence type="ECO:0000313" key="15">
    <source>
        <dbReference type="Proteomes" id="UP000638043"/>
    </source>
</evidence>
<dbReference type="SMART" id="SM00387">
    <property type="entry name" value="HATPase_c"/>
    <property type="match status" value="1"/>
</dbReference>
<dbReference type="InterPro" id="IPR003594">
    <property type="entry name" value="HATPase_dom"/>
</dbReference>
<dbReference type="Pfam" id="PF00512">
    <property type="entry name" value="HisKA"/>
    <property type="match status" value="1"/>
</dbReference>
<protein>
    <recommendedName>
        <fullName evidence="10">Sensor-like histidine kinase SenX3</fullName>
        <ecNumber evidence="3">2.7.13.3</ecNumber>
    </recommendedName>
</protein>